<evidence type="ECO:0000313" key="3">
    <source>
        <dbReference type="EMBL" id="KAJ7699101.1"/>
    </source>
</evidence>
<accession>A0AAD7DUB2</accession>
<sequence>MSLTSAAARLVVPPNQLVTIEIGTTSVPLAPQKENEPGSDGLVSHLESPTPSKIFYHRPWHRRLKVAIPRTPNPSSTSTPSSPRSPLSPLRLWSAVQRGASSLPVVRLRPKNKLPSAPCRPPSESLAVAALAQHSLDREIIPDESVYTSLAATPTHDVNDTDDKELLVYHPYAPRPVPYDHRPAWYIPAHSPAPEPTTPTKTKAKPRTRFEDPSSYRWPEHQIMPPTPSPSPIVTDSDSLPERGELPCPDLRWYHPFLLLFLWNLFIVSLSTFVILRVILKPLVCILVVALLVQLFLYFC</sequence>
<keyword evidence="2" id="KW-0472">Membrane</keyword>
<protein>
    <submittedName>
        <fullName evidence="3">Uncharacterized protein</fullName>
    </submittedName>
</protein>
<name>A0AAD7DUB2_9AGAR</name>
<dbReference type="Proteomes" id="UP001215598">
    <property type="component" value="Unassembled WGS sequence"/>
</dbReference>
<dbReference type="EMBL" id="JARKIB010000579">
    <property type="protein sequence ID" value="KAJ7699101.1"/>
    <property type="molecule type" value="Genomic_DNA"/>
</dbReference>
<gene>
    <name evidence="3" type="ORF">B0H16DRAFT_1836659</name>
</gene>
<keyword evidence="2" id="KW-0812">Transmembrane</keyword>
<feature type="transmembrane region" description="Helical" evidence="2">
    <location>
        <begin position="253"/>
        <end position="276"/>
    </location>
</feature>
<evidence type="ECO:0000256" key="1">
    <source>
        <dbReference type="SAM" id="MobiDB-lite"/>
    </source>
</evidence>
<feature type="transmembrane region" description="Helical" evidence="2">
    <location>
        <begin position="283"/>
        <end position="299"/>
    </location>
</feature>
<feature type="compositionally biased region" description="Low complexity" evidence="1">
    <location>
        <begin position="69"/>
        <end position="88"/>
    </location>
</feature>
<dbReference type="AlphaFoldDB" id="A0AAD7DUB2"/>
<evidence type="ECO:0000256" key="2">
    <source>
        <dbReference type="SAM" id="Phobius"/>
    </source>
</evidence>
<comment type="caution">
    <text evidence="3">The sequence shown here is derived from an EMBL/GenBank/DDBJ whole genome shotgun (WGS) entry which is preliminary data.</text>
</comment>
<evidence type="ECO:0000313" key="4">
    <source>
        <dbReference type="Proteomes" id="UP001215598"/>
    </source>
</evidence>
<organism evidence="3 4">
    <name type="scientific">Mycena metata</name>
    <dbReference type="NCBI Taxonomy" id="1033252"/>
    <lineage>
        <taxon>Eukaryota</taxon>
        <taxon>Fungi</taxon>
        <taxon>Dikarya</taxon>
        <taxon>Basidiomycota</taxon>
        <taxon>Agaricomycotina</taxon>
        <taxon>Agaricomycetes</taxon>
        <taxon>Agaricomycetidae</taxon>
        <taxon>Agaricales</taxon>
        <taxon>Marasmiineae</taxon>
        <taxon>Mycenaceae</taxon>
        <taxon>Mycena</taxon>
    </lineage>
</organism>
<proteinExistence type="predicted"/>
<reference evidence="3" key="1">
    <citation type="submission" date="2023-03" db="EMBL/GenBank/DDBJ databases">
        <title>Massive genome expansion in bonnet fungi (Mycena s.s.) driven by repeated elements and novel gene families across ecological guilds.</title>
        <authorList>
            <consortium name="Lawrence Berkeley National Laboratory"/>
            <person name="Harder C.B."/>
            <person name="Miyauchi S."/>
            <person name="Viragh M."/>
            <person name="Kuo A."/>
            <person name="Thoen E."/>
            <person name="Andreopoulos B."/>
            <person name="Lu D."/>
            <person name="Skrede I."/>
            <person name="Drula E."/>
            <person name="Henrissat B."/>
            <person name="Morin E."/>
            <person name="Kohler A."/>
            <person name="Barry K."/>
            <person name="LaButti K."/>
            <person name="Morin E."/>
            <person name="Salamov A."/>
            <person name="Lipzen A."/>
            <person name="Mereny Z."/>
            <person name="Hegedus B."/>
            <person name="Baldrian P."/>
            <person name="Stursova M."/>
            <person name="Weitz H."/>
            <person name="Taylor A."/>
            <person name="Grigoriev I.V."/>
            <person name="Nagy L.G."/>
            <person name="Martin F."/>
            <person name="Kauserud H."/>
        </authorList>
    </citation>
    <scope>NUCLEOTIDE SEQUENCE</scope>
    <source>
        <strain evidence="3">CBHHK182m</strain>
    </source>
</reference>
<keyword evidence="4" id="KW-1185">Reference proteome</keyword>
<feature type="region of interest" description="Disordered" evidence="1">
    <location>
        <begin position="190"/>
        <end position="211"/>
    </location>
</feature>
<feature type="region of interest" description="Disordered" evidence="1">
    <location>
        <begin position="68"/>
        <end position="88"/>
    </location>
</feature>
<keyword evidence="2" id="KW-1133">Transmembrane helix</keyword>